<dbReference type="KEGG" id="hdt:HYPDE_34653"/>
<dbReference type="eggNOG" id="ENOG503487V">
    <property type="taxonomic scope" value="Bacteria"/>
</dbReference>
<dbReference type="HOGENOM" id="CLU_107972_0_0_5"/>
<gene>
    <name evidence="1" type="ORF">HYPDE_34653</name>
</gene>
<reference evidence="1 2" key="1">
    <citation type="journal article" date="2013" name="Genome Announc.">
        <title>Genome sequences for three denitrifying bacterial strains isolated from a uranium- and nitrate-contaminated subsurface environment.</title>
        <authorList>
            <person name="Venkatramanan R."/>
            <person name="Prakash O."/>
            <person name="Woyke T."/>
            <person name="Chain P."/>
            <person name="Goodwin L.A."/>
            <person name="Watson D."/>
            <person name="Brooks S."/>
            <person name="Kostka J.E."/>
            <person name="Green S.J."/>
        </authorList>
    </citation>
    <scope>NUCLEOTIDE SEQUENCE [LARGE SCALE GENOMIC DNA]</scope>
    <source>
        <strain evidence="1 2">1NES1</strain>
    </source>
</reference>
<name>N0B8M5_9HYPH</name>
<sequence length="246" mass="26715">MAGRSALVPPVCGDMKAVVKQAVSRGISMNTTKAYAILFMLGVMAGPAGAAFAAEATADSSVDVNLTPQEIAEKEARKACKVDICKALRTKDASGDIACHVIKSWRKEQLVKLVGKLKVTWPYDGAHCSTDLSIKRDDLARAMMEPKVEIEFQKHTVTCTIVSEKKGVTEFKFDLTPKVTFENGKATKAHANWGKVEAPTLIKSAMWTATAADNTVNLLSGTIVDEVNDFVSRRCDEVKDQWAAQH</sequence>
<evidence type="ECO:0000313" key="1">
    <source>
        <dbReference type="EMBL" id="AGK58602.1"/>
    </source>
</evidence>
<evidence type="ECO:0000313" key="2">
    <source>
        <dbReference type="Proteomes" id="UP000005952"/>
    </source>
</evidence>
<proteinExistence type="predicted"/>
<keyword evidence="2" id="KW-1185">Reference proteome</keyword>
<dbReference type="AlphaFoldDB" id="N0B8M5"/>
<dbReference type="EMBL" id="CP005587">
    <property type="protein sequence ID" value="AGK58602.1"/>
    <property type="molecule type" value="Genomic_DNA"/>
</dbReference>
<protein>
    <submittedName>
        <fullName evidence="1">Uncharacterized protein</fullName>
    </submittedName>
</protein>
<organism evidence="1 2">
    <name type="scientific">Hyphomicrobium denitrificans 1NES1</name>
    <dbReference type="NCBI Taxonomy" id="670307"/>
    <lineage>
        <taxon>Bacteria</taxon>
        <taxon>Pseudomonadati</taxon>
        <taxon>Pseudomonadota</taxon>
        <taxon>Alphaproteobacteria</taxon>
        <taxon>Hyphomicrobiales</taxon>
        <taxon>Hyphomicrobiaceae</taxon>
        <taxon>Hyphomicrobium</taxon>
    </lineage>
</organism>
<accession>N0B8M5</accession>
<dbReference type="STRING" id="670307.HYPDE_34653"/>
<dbReference type="Proteomes" id="UP000005952">
    <property type="component" value="Chromosome"/>
</dbReference>